<dbReference type="PANTHER" id="PTHR13789">
    <property type="entry name" value="MONOOXYGENASE"/>
    <property type="match status" value="1"/>
</dbReference>
<reference evidence="8" key="1">
    <citation type="submission" date="2021-03" db="EMBL/GenBank/DDBJ databases">
        <title>Revisited historic fungal species revealed as producer of novel bioactive compounds through whole genome sequencing and comparative genomics.</title>
        <authorList>
            <person name="Vignolle G.A."/>
            <person name="Hochenegger N."/>
            <person name="Mach R.L."/>
            <person name="Mach-Aigner A.R."/>
            <person name="Javad Rahimi M."/>
            <person name="Salim K.A."/>
            <person name="Chan C.M."/>
            <person name="Lim L.B.L."/>
            <person name="Cai F."/>
            <person name="Druzhinina I.S."/>
            <person name="U'Ren J.M."/>
            <person name="Derntl C."/>
        </authorList>
    </citation>
    <scope>NUCLEOTIDE SEQUENCE</scope>
    <source>
        <strain evidence="8">TUCIM 5799</strain>
    </source>
</reference>
<keyword evidence="6" id="KW-0503">Monooxygenase</keyword>
<evidence type="ECO:0000259" key="7">
    <source>
        <dbReference type="Pfam" id="PF01494"/>
    </source>
</evidence>
<comment type="pathway">
    <text evidence="1">Secondary metabolite biosynthesis.</text>
</comment>
<dbReference type="AlphaFoldDB" id="A0A9Q0AHV9"/>
<dbReference type="OrthoDB" id="420606at2759"/>
<dbReference type="Gene3D" id="3.50.50.60">
    <property type="entry name" value="FAD/NAD(P)-binding domain"/>
    <property type="match status" value="1"/>
</dbReference>
<evidence type="ECO:0000256" key="2">
    <source>
        <dbReference type="ARBA" id="ARBA00007992"/>
    </source>
</evidence>
<evidence type="ECO:0000256" key="3">
    <source>
        <dbReference type="ARBA" id="ARBA00022630"/>
    </source>
</evidence>
<evidence type="ECO:0000256" key="5">
    <source>
        <dbReference type="ARBA" id="ARBA00023002"/>
    </source>
</evidence>
<dbReference type="InterPro" id="IPR050493">
    <property type="entry name" value="FAD-dep_Monooxygenase_BioMet"/>
</dbReference>
<dbReference type="Pfam" id="PF01494">
    <property type="entry name" value="FAD_binding_3"/>
    <property type="match status" value="1"/>
</dbReference>
<proteinExistence type="inferred from homology"/>
<evidence type="ECO:0000313" key="8">
    <source>
        <dbReference type="EMBL" id="KAI1857696.1"/>
    </source>
</evidence>
<name>A0A9Q0AHV9_9PEZI</name>
<evidence type="ECO:0000256" key="6">
    <source>
        <dbReference type="ARBA" id="ARBA00023033"/>
    </source>
</evidence>
<comment type="similarity">
    <text evidence="2">Belongs to the paxM FAD-dependent monooxygenase family.</text>
</comment>
<dbReference type="InterPro" id="IPR002938">
    <property type="entry name" value="FAD-bd"/>
</dbReference>
<keyword evidence="9" id="KW-1185">Reference proteome</keyword>
<gene>
    <name evidence="8" type="ORF">JX265_011111</name>
</gene>
<accession>A0A9Q0AHV9</accession>
<dbReference type="Proteomes" id="UP000829685">
    <property type="component" value="Unassembled WGS sequence"/>
</dbReference>
<organism evidence="8 9">
    <name type="scientific">Neoarthrinium moseri</name>
    <dbReference type="NCBI Taxonomy" id="1658444"/>
    <lineage>
        <taxon>Eukaryota</taxon>
        <taxon>Fungi</taxon>
        <taxon>Dikarya</taxon>
        <taxon>Ascomycota</taxon>
        <taxon>Pezizomycotina</taxon>
        <taxon>Sordariomycetes</taxon>
        <taxon>Xylariomycetidae</taxon>
        <taxon>Amphisphaeriales</taxon>
        <taxon>Apiosporaceae</taxon>
        <taxon>Neoarthrinium</taxon>
    </lineage>
</organism>
<dbReference type="PRINTS" id="PR00420">
    <property type="entry name" value="RNGMNOXGNASE"/>
</dbReference>
<keyword evidence="5" id="KW-0560">Oxidoreductase</keyword>
<dbReference type="GO" id="GO:0071949">
    <property type="term" value="F:FAD binding"/>
    <property type="evidence" value="ECO:0007669"/>
    <property type="project" value="InterPro"/>
</dbReference>
<dbReference type="EMBL" id="JAFIMR010000039">
    <property type="protein sequence ID" value="KAI1857696.1"/>
    <property type="molecule type" value="Genomic_DNA"/>
</dbReference>
<protein>
    <recommendedName>
        <fullName evidence="7">FAD-binding domain-containing protein</fullName>
    </recommendedName>
</protein>
<dbReference type="GO" id="GO:0004497">
    <property type="term" value="F:monooxygenase activity"/>
    <property type="evidence" value="ECO:0007669"/>
    <property type="project" value="UniProtKB-KW"/>
</dbReference>
<keyword evidence="4" id="KW-0274">FAD</keyword>
<comment type="caution">
    <text evidence="8">The sequence shown here is derived from an EMBL/GenBank/DDBJ whole genome shotgun (WGS) entry which is preliminary data.</text>
</comment>
<dbReference type="PANTHER" id="PTHR13789:SF309">
    <property type="entry name" value="PUTATIVE (AFU_ORTHOLOGUE AFUA_6G14510)-RELATED"/>
    <property type="match status" value="1"/>
</dbReference>
<evidence type="ECO:0000256" key="4">
    <source>
        <dbReference type="ARBA" id="ARBA00022827"/>
    </source>
</evidence>
<evidence type="ECO:0000256" key="1">
    <source>
        <dbReference type="ARBA" id="ARBA00005179"/>
    </source>
</evidence>
<dbReference type="InterPro" id="IPR036188">
    <property type="entry name" value="FAD/NAD-bd_sf"/>
</dbReference>
<evidence type="ECO:0000313" key="9">
    <source>
        <dbReference type="Proteomes" id="UP000829685"/>
    </source>
</evidence>
<feature type="domain" description="FAD-binding" evidence="7">
    <location>
        <begin position="3"/>
        <end position="163"/>
    </location>
</feature>
<keyword evidence="3" id="KW-0285">Flavoprotein</keyword>
<dbReference type="SUPFAM" id="SSF51905">
    <property type="entry name" value="FAD/NAD(P)-binding domain"/>
    <property type="match status" value="1"/>
</dbReference>
<sequence>MRIIIVGAGLGGLSAAICFARKGHDVEVLEQRDSISPAGSGINIRPPASKIMHTWGLRPDLERISVDTAGNCFRSLQTGAVATKTVATDVADDPDWGTMRSVVIKVLERRAAEAGATLTFNSTVVTAEDEEAGPVLILENGSRMQADLVLASDGIRSGIRAQILRDIQDPVEPLLSDITLYGVQLGKNEMDGVKEFEQLIGSPYLNVYMGNESFVVSRYTPNLETHGCLFGIKGQTDQKALWDEKGDIDYIRRFFRGSCPEMRKVLRLCTTCDRWRLAELPDLPRWTSRNGRIVLLGDSAHAMHPNAAQGFSQIVEDIGVLEFLISQDAHASINMRTITGDWERIRKPRVERIKKWARTNSDIFIGQPVTGTKQADNWHIKSLKNTKPDMNAHFNSSAFLKWAQCYDAIGEVS</sequence>